<keyword evidence="2" id="KW-1185">Reference proteome</keyword>
<dbReference type="AlphaFoldDB" id="A0A1I0GSX9"/>
<organism evidence="1 2">
    <name type="scientific">Geodermatophilus poikilotrophus</name>
    <dbReference type="NCBI Taxonomy" id="1333667"/>
    <lineage>
        <taxon>Bacteria</taxon>
        <taxon>Bacillati</taxon>
        <taxon>Actinomycetota</taxon>
        <taxon>Actinomycetes</taxon>
        <taxon>Geodermatophilales</taxon>
        <taxon>Geodermatophilaceae</taxon>
        <taxon>Geodermatophilus</taxon>
    </lineage>
</organism>
<dbReference type="EMBL" id="FOIE01000007">
    <property type="protein sequence ID" value="SET73554.1"/>
    <property type="molecule type" value="Genomic_DNA"/>
</dbReference>
<evidence type="ECO:0000313" key="1">
    <source>
        <dbReference type="EMBL" id="SET73554.1"/>
    </source>
</evidence>
<dbReference type="RefSeq" id="WP_091446187.1">
    <property type="nucleotide sequence ID" value="NZ_FOIE01000007.1"/>
</dbReference>
<reference evidence="2" key="1">
    <citation type="submission" date="2016-10" db="EMBL/GenBank/DDBJ databases">
        <authorList>
            <person name="Varghese N."/>
            <person name="Submissions S."/>
        </authorList>
    </citation>
    <scope>NUCLEOTIDE SEQUENCE [LARGE SCALE GENOMIC DNA]</scope>
    <source>
        <strain evidence="2">DSM 44209</strain>
    </source>
</reference>
<protein>
    <submittedName>
        <fullName evidence="1">Uncharacterized protein</fullName>
    </submittedName>
</protein>
<proteinExistence type="predicted"/>
<dbReference type="Proteomes" id="UP000198507">
    <property type="component" value="Unassembled WGS sequence"/>
</dbReference>
<sequence>MWLFLTSRLRTWLLLTVVVPLATGLLRRAAQVLERRTGSTQVSRALYKAGDLGDRARATLRGGRRRRRR</sequence>
<evidence type="ECO:0000313" key="2">
    <source>
        <dbReference type="Proteomes" id="UP000198507"/>
    </source>
</evidence>
<accession>A0A1I0GSX9</accession>
<gene>
    <name evidence="1" type="ORF">SAMN04488546_3469</name>
</gene>
<name>A0A1I0GSX9_9ACTN</name>